<evidence type="ECO:0000256" key="1">
    <source>
        <dbReference type="SAM" id="MobiDB-lite"/>
    </source>
</evidence>
<organism evidence="2 3">
    <name type="scientific">Trichonephila clavata</name>
    <name type="common">Joro spider</name>
    <name type="synonym">Nephila clavata</name>
    <dbReference type="NCBI Taxonomy" id="2740835"/>
    <lineage>
        <taxon>Eukaryota</taxon>
        <taxon>Metazoa</taxon>
        <taxon>Ecdysozoa</taxon>
        <taxon>Arthropoda</taxon>
        <taxon>Chelicerata</taxon>
        <taxon>Arachnida</taxon>
        <taxon>Araneae</taxon>
        <taxon>Araneomorphae</taxon>
        <taxon>Entelegynae</taxon>
        <taxon>Araneoidea</taxon>
        <taxon>Nephilidae</taxon>
        <taxon>Trichonephila</taxon>
    </lineage>
</organism>
<comment type="caution">
    <text evidence="2">The sequence shown here is derived from an EMBL/GenBank/DDBJ whole genome shotgun (WGS) entry which is preliminary data.</text>
</comment>
<gene>
    <name evidence="2" type="ORF">TNCT_259661</name>
</gene>
<dbReference type="EMBL" id="BMAO01016169">
    <property type="protein sequence ID" value="GFR06743.1"/>
    <property type="molecule type" value="Genomic_DNA"/>
</dbReference>
<sequence>MEIQPIGARTTSTHNASQDTVHFSTRKGRTTSHTALVYLLPITRCMIPEEGQHFKSKMPWKRSAPYFLQEMCSESYATMEHLPEKCW</sequence>
<keyword evidence="3" id="KW-1185">Reference proteome</keyword>
<feature type="compositionally biased region" description="Polar residues" evidence="1">
    <location>
        <begin position="9"/>
        <end position="23"/>
    </location>
</feature>
<evidence type="ECO:0000313" key="3">
    <source>
        <dbReference type="Proteomes" id="UP000887116"/>
    </source>
</evidence>
<protein>
    <submittedName>
        <fullName evidence="2">Uncharacterized protein</fullName>
    </submittedName>
</protein>
<reference evidence="2" key="1">
    <citation type="submission" date="2020-07" db="EMBL/GenBank/DDBJ databases">
        <title>Multicomponent nature underlies the extraordinary mechanical properties of spider dragline silk.</title>
        <authorList>
            <person name="Kono N."/>
            <person name="Nakamura H."/>
            <person name="Mori M."/>
            <person name="Yoshida Y."/>
            <person name="Ohtoshi R."/>
            <person name="Malay A.D."/>
            <person name="Moran D.A.P."/>
            <person name="Tomita M."/>
            <person name="Numata K."/>
            <person name="Arakawa K."/>
        </authorList>
    </citation>
    <scope>NUCLEOTIDE SEQUENCE</scope>
</reference>
<feature type="region of interest" description="Disordered" evidence="1">
    <location>
        <begin position="1"/>
        <end position="27"/>
    </location>
</feature>
<proteinExistence type="predicted"/>
<evidence type="ECO:0000313" key="2">
    <source>
        <dbReference type="EMBL" id="GFR06743.1"/>
    </source>
</evidence>
<accession>A0A8X6J276</accession>
<dbReference type="AlphaFoldDB" id="A0A8X6J276"/>
<name>A0A8X6J276_TRICU</name>
<dbReference type="Proteomes" id="UP000887116">
    <property type="component" value="Unassembled WGS sequence"/>
</dbReference>